<feature type="compositionally biased region" description="Polar residues" evidence="1">
    <location>
        <begin position="739"/>
        <end position="764"/>
    </location>
</feature>
<feature type="region of interest" description="Disordered" evidence="1">
    <location>
        <begin position="706"/>
        <end position="764"/>
    </location>
</feature>
<organism evidence="4 5">
    <name type="scientific">Oleoguttula mirabilis</name>
    <dbReference type="NCBI Taxonomy" id="1507867"/>
    <lineage>
        <taxon>Eukaryota</taxon>
        <taxon>Fungi</taxon>
        <taxon>Dikarya</taxon>
        <taxon>Ascomycota</taxon>
        <taxon>Pezizomycotina</taxon>
        <taxon>Dothideomycetes</taxon>
        <taxon>Dothideomycetidae</taxon>
        <taxon>Mycosphaerellales</taxon>
        <taxon>Teratosphaeriaceae</taxon>
        <taxon>Oleoguttula</taxon>
    </lineage>
</organism>
<gene>
    <name evidence="4" type="ORF">LTR36_003445</name>
</gene>
<evidence type="ECO:0000259" key="3">
    <source>
        <dbReference type="Pfam" id="PF10374"/>
    </source>
</evidence>
<feature type="region of interest" description="Disordered" evidence="1">
    <location>
        <begin position="613"/>
        <end position="632"/>
    </location>
</feature>
<dbReference type="InterPro" id="IPR045153">
    <property type="entry name" value="Est1/Ebs1-like"/>
</dbReference>
<dbReference type="InterPro" id="IPR019458">
    <property type="entry name" value="Est1-like_N"/>
</dbReference>
<dbReference type="SUPFAM" id="SSF48452">
    <property type="entry name" value="TPR-like"/>
    <property type="match status" value="1"/>
</dbReference>
<dbReference type="Pfam" id="PF10374">
    <property type="entry name" value="EST1"/>
    <property type="match status" value="1"/>
</dbReference>
<dbReference type="Pfam" id="PF10373">
    <property type="entry name" value="EST1_DNA_bind"/>
    <property type="match status" value="1"/>
</dbReference>
<evidence type="ECO:0000256" key="1">
    <source>
        <dbReference type="SAM" id="MobiDB-lite"/>
    </source>
</evidence>
<feature type="domain" description="Telomerase activating protein Est1-like N-terminal" evidence="3">
    <location>
        <begin position="56"/>
        <end position="172"/>
    </location>
</feature>
<dbReference type="PANTHER" id="PTHR15696">
    <property type="entry name" value="SMG-7 SUPPRESSOR WITH MORPHOLOGICAL EFFECT ON GENITALIA PROTEIN 7"/>
    <property type="match status" value="1"/>
</dbReference>
<name>A0AAV9JJX8_9PEZI</name>
<accession>A0AAV9JJX8</accession>
<evidence type="ECO:0000313" key="5">
    <source>
        <dbReference type="Proteomes" id="UP001324427"/>
    </source>
</evidence>
<feature type="compositionally biased region" description="Polar residues" evidence="1">
    <location>
        <begin position="619"/>
        <end position="632"/>
    </location>
</feature>
<feature type="compositionally biased region" description="Polar residues" evidence="1">
    <location>
        <begin position="592"/>
        <end position="601"/>
    </location>
</feature>
<proteinExistence type="predicted"/>
<feature type="region of interest" description="Disordered" evidence="1">
    <location>
        <begin position="577"/>
        <end position="601"/>
    </location>
</feature>
<keyword evidence="5" id="KW-1185">Reference proteome</keyword>
<dbReference type="AlphaFoldDB" id="A0AAV9JJX8"/>
<feature type="compositionally biased region" description="Polar residues" evidence="1">
    <location>
        <begin position="706"/>
        <end position="730"/>
    </location>
</feature>
<dbReference type="InterPro" id="IPR018834">
    <property type="entry name" value="DNA/RNA-bd_Est1-type"/>
</dbReference>
<dbReference type="InterPro" id="IPR011990">
    <property type="entry name" value="TPR-like_helical_dom_sf"/>
</dbReference>
<evidence type="ECO:0000259" key="2">
    <source>
        <dbReference type="Pfam" id="PF10373"/>
    </source>
</evidence>
<dbReference type="PANTHER" id="PTHR15696:SF36">
    <property type="entry name" value="NONSENSE-MEDIATED MRNA DECAY FACTOR"/>
    <property type="match status" value="1"/>
</dbReference>
<sequence length="818" mass="90859">MDDLFAQERAAEQHVYALLKDPDQPIGNLLAAYEEYRLLCQANVLASDIAGAEKREARLWLAHTEGKRFFSTALKRMRKSEPERPVETRHLIKLYLHFLKGSERFYRGYIHNLSTRFGGIPELEAVAQKVKSNGGAVGESSQSPVSPEQHAKVLGSCHQALIYLGDLSRYRASEQLDKKPDFGPALGYYGLACTLRPSSGMGHHQQAVVALEQRHHLRAIYHLYRAIVVADPHPNAANNLKLEFDKVNSAFRKGELLPKSAPNDPEGPKRMLTAWFVRMHSMCSKGEQFKEHKELEQTLMDRLVAVIKHFAVEIDTTLMRMVMVNLAAQYNAMEMFQDKQTPDFQQAFFYFLQLNIKTYTTLLELFNNELRALDNMVTGEDEPKARLTPTIRRILPALRVYSAWLLPNVQIVAGLASDATLEKVISSFWQVYTRAIALVADEQVFGIWALEEFRAPYMLEEDTDTLGFKPVQNEWTKVWRNWFEKDSGAAKPRFSDPNIVRMSLDEEMLTRVMGLLDDGMHLAYEVKEAPITLLGTTVYNGEPPESDVAAYQKGQEELKGKPWPKPKPLSYAAAAAKSRAQAPLHANMPNGAPSTTSARSRQAQLIRMVDDLVDDDDSNNPVTPPQQHASNPIVVTNGDVHHNGVSYGAQDFAAVTSYQPKLPSTSMPNATRSNAPTPPTIRTSRNSLGANSIERLQSVSTLWNDTSAQPMTTSPNFPTGLPTGTLSSPAQIMRHGHSRVNSASSIRSRTSQNVTMGESWSSIESSQRVQVANGPMNGYTKFSASGMASPLLFGAGNNMWNTGTGGYRNVSPPNGQGG</sequence>
<reference evidence="4 5" key="1">
    <citation type="submission" date="2021-11" db="EMBL/GenBank/DDBJ databases">
        <title>Black yeast isolated from Biological Soil Crust.</title>
        <authorList>
            <person name="Kurbessoian T."/>
        </authorList>
    </citation>
    <scope>NUCLEOTIDE SEQUENCE [LARGE SCALE GENOMIC DNA]</scope>
    <source>
        <strain evidence="4 5">CCFEE 5522</strain>
    </source>
</reference>
<dbReference type="Gene3D" id="1.25.40.10">
    <property type="entry name" value="Tetratricopeptide repeat domain"/>
    <property type="match status" value="1"/>
</dbReference>
<evidence type="ECO:0008006" key="6">
    <source>
        <dbReference type="Google" id="ProtNLM"/>
    </source>
</evidence>
<protein>
    <recommendedName>
        <fullName evidence="6">Protein SMG7</fullName>
    </recommendedName>
</protein>
<feature type="region of interest" description="Disordered" evidence="1">
    <location>
        <begin position="660"/>
        <end position="690"/>
    </location>
</feature>
<dbReference type="Proteomes" id="UP001324427">
    <property type="component" value="Unassembled WGS sequence"/>
</dbReference>
<dbReference type="EMBL" id="JAVFHQ010000020">
    <property type="protein sequence ID" value="KAK4545265.1"/>
    <property type="molecule type" value="Genomic_DNA"/>
</dbReference>
<evidence type="ECO:0000313" key="4">
    <source>
        <dbReference type="EMBL" id="KAK4545265.1"/>
    </source>
</evidence>
<comment type="caution">
    <text evidence="4">The sequence shown here is derived from an EMBL/GenBank/DDBJ whole genome shotgun (WGS) entry which is preliminary data.</text>
</comment>
<feature type="domain" description="DNA/RNA-binding" evidence="2">
    <location>
        <begin position="185"/>
        <end position="473"/>
    </location>
</feature>